<keyword evidence="4" id="KW-1185">Reference proteome</keyword>
<dbReference type="EMBL" id="CAJVPA010000227">
    <property type="protein sequence ID" value="CAG8414407.1"/>
    <property type="molecule type" value="Genomic_DNA"/>
</dbReference>
<evidence type="ECO:0000313" key="4">
    <source>
        <dbReference type="Proteomes" id="UP001152649"/>
    </source>
</evidence>
<evidence type="ECO:0000313" key="1">
    <source>
        <dbReference type="EMBL" id="CAG8414407.1"/>
    </source>
</evidence>
<comment type="caution">
    <text evidence="1">The sequence shown here is derived from an EMBL/GenBank/DDBJ whole genome shotgun (WGS) entry which is preliminary data.</text>
</comment>
<gene>
    <name evidence="2" type="ORF">PSALAMII_LOCUS11643</name>
    <name evidence="1" type="ORF">PSALAMII_LOCUS9535</name>
</gene>
<dbReference type="AlphaFoldDB" id="A0A9W4JTY9"/>
<organism evidence="1 3">
    <name type="scientific">Penicillium salamii</name>
    <dbReference type="NCBI Taxonomy" id="1612424"/>
    <lineage>
        <taxon>Eukaryota</taxon>
        <taxon>Fungi</taxon>
        <taxon>Dikarya</taxon>
        <taxon>Ascomycota</taxon>
        <taxon>Pezizomycotina</taxon>
        <taxon>Eurotiomycetes</taxon>
        <taxon>Eurotiomycetidae</taxon>
        <taxon>Eurotiales</taxon>
        <taxon>Aspergillaceae</taxon>
        <taxon>Penicillium</taxon>
    </lineage>
</organism>
<dbReference type="Proteomes" id="UP001152646">
    <property type="component" value="Unassembled WGS sequence"/>
</dbReference>
<name>A0A9W4JTY9_9EURO</name>
<evidence type="ECO:0000313" key="2">
    <source>
        <dbReference type="EMBL" id="CAG8431797.1"/>
    </source>
</evidence>
<accession>A0A9W4JTY9</accession>
<reference evidence="1" key="1">
    <citation type="submission" date="2021-07" db="EMBL/GenBank/DDBJ databases">
        <authorList>
            <person name="Branca A.L. A."/>
        </authorList>
    </citation>
    <scope>NUCLEOTIDE SEQUENCE</scope>
</reference>
<sequence>MSEAERQLAILLQALVKSDLDYICPRCYQLFSDIIACYRHCRETGEGDRADDIHKGLGLITKKDFPEFLRCYRVAIGFSIAECDLPLGGGRGRRSYDKCFEIDFVLENCGKFYSQMQARSLQTDMDTVPSRETMEAMLLAVIKI</sequence>
<dbReference type="Proteomes" id="UP001152649">
    <property type="component" value="Unassembled WGS sequence"/>
</dbReference>
<protein>
    <submittedName>
        <fullName evidence="1">Uncharacterized protein</fullName>
    </submittedName>
</protein>
<proteinExistence type="predicted"/>
<evidence type="ECO:0000313" key="3">
    <source>
        <dbReference type="Proteomes" id="UP001152646"/>
    </source>
</evidence>
<dbReference type="EMBL" id="CAJVPG010000474">
    <property type="protein sequence ID" value="CAG8431797.1"/>
    <property type="molecule type" value="Genomic_DNA"/>
</dbReference>
<dbReference type="OrthoDB" id="4264900at2759"/>